<dbReference type="EMBL" id="GDJX01021338">
    <property type="protein sequence ID" value="JAT46598.1"/>
    <property type="molecule type" value="Transcribed_RNA"/>
</dbReference>
<feature type="compositionally biased region" description="Basic residues" evidence="1">
    <location>
        <begin position="173"/>
        <end position="194"/>
    </location>
</feature>
<name>A0A1D1XW19_9ARAE</name>
<accession>A0A1D1XW19</accession>
<feature type="compositionally biased region" description="Basic and acidic residues" evidence="1">
    <location>
        <begin position="319"/>
        <end position="335"/>
    </location>
</feature>
<feature type="compositionally biased region" description="Basic residues" evidence="1">
    <location>
        <begin position="151"/>
        <end position="165"/>
    </location>
</feature>
<evidence type="ECO:0000313" key="2">
    <source>
        <dbReference type="EMBL" id="JAT46598.1"/>
    </source>
</evidence>
<feature type="region of interest" description="Disordered" evidence="1">
    <location>
        <begin position="79"/>
        <end position="342"/>
    </location>
</feature>
<dbReference type="AlphaFoldDB" id="A0A1D1XW19"/>
<feature type="compositionally biased region" description="Gly residues" evidence="1">
    <location>
        <begin position="200"/>
        <end position="218"/>
    </location>
</feature>
<organism evidence="2">
    <name type="scientific">Anthurium amnicola</name>
    <dbReference type="NCBI Taxonomy" id="1678845"/>
    <lineage>
        <taxon>Eukaryota</taxon>
        <taxon>Viridiplantae</taxon>
        <taxon>Streptophyta</taxon>
        <taxon>Embryophyta</taxon>
        <taxon>Tracheophyta</taxon>
        <taxon>Spermatophyta</taxon>
        <taxon>Magnoliopsida</taxon>
        <taxon>Liliopsida</taxon>
        <taxon>Araceae</taxon>
        <taxon>Pothoideae</taxon>
        <taxon>Potheae</taxon>
        <taxon>Anthurium</taxon>
    </lineage>
</organism>
<evidence type="ECO:0000256" key="1">
    <source>
        <dbReference type="SAM" id="MobiDB-lite"/>
    </source>
</evidence>
<proteinExistence type="predicted"/>
<feature type="non-terminal residue" evidence="2">
    <location>
        <position position="1"/>
    </location>
</feature>
<feature type="compositionally biased region" description="Basic and acidic residues" evidence="1">
    <location>
        <begin position="102"/>
        <end position="124"/>
    </location>
</feature>
<sequence>SSPPSRAQYEPAHRLPLGQVVHSPVSDCTNAPSMASPLLWSTPPRSIALSAKPTLVIYREGQSNKPATTKSKALAAFARTGRKGRGDGGIIGGEVAGGVGEPLRDEAADRPQPEEGGLRVRGGDDEPQERAPPQVQPRLQEDPRPPSQRQPRLRVPHHRPVRRRGMVLLRPPHPPRRPLRPRPRPLLGRLHRRQVVPGVDGDGQGADGRGACGVGGAGVRRAAPAGGGLRDVQQGEALLRRRGRGVPGHRPGVHPGLDPGHGADVGHQDPGRGEDAPAGGVGGQVLRRRGREGGDAGDGEASGARQGDAGQVEGCRPLQLDRPRTRDAERNESKQKRAWLAC</sequence>
<protein>
    <submittedName>
        <fullName evidence="2">Uncharacterized protein</fullName>
    </submittedName>
</protein>
<reference evidence="2" key="1">
    <citation type="submission" date="2015-07" db="EMBL/GenBank/DDBJ databases">
        <title>Transcriptome Assembly of Anthurium amnicola.</title>
        <authorList>
            <person name="Suzuki J."/>
        </authorList>
    </citation>
    <scope>NUCLEOTIDE SEQUENCE</scope>
</reference>
<gene>
    <name evidence="2" type="ORF">g.122066</name>
</gene>
<feature type="compositionally biased region" description="Gly residues" evidence="1">
    <location>
        <begin position="87"/>
        <end position="100"/>
    </location>
</feature>
<feature type="compositionally biased region" description="Basic and acidic residues" evidence="1">
    <location>
        <begin position="264"/>
        <end position="275"/>
    </location>
</feature>